<evidence type="ECO:0000313" key="1">
    <source>
        <dbReference type="EMBL" id="PFX29626.1"/>
    </source>
</evidence>
<proteinExistence type="predicted"/>
<evidence type="ECO:0000313" key="2">
    <source>
        <dbReference type="Proteomes" id="UP000225706"/>
    </source>
</evidence>
<dbReference type="Proteomes" id="UP000225706">
    <property type="component" value="Unassembled WGS sequence"/>
</dbReference>
<dbReference type="CDD" id="cd15489">
    <property type="entry name" value="PHD_SF"/>
    <property type="match status" value="1"/>
</dbReference>
<comment type="caution">
    <text evidence="1">The sequence shown here is derived from an EMBL/GenBank/DDBJ whole genome shotgun (WGS) entry which is preliminary data.</text>
</comment>
<reference evidence="2" key="1">
    <citation type="journal article" date="2017" name="bioRxiv">
        <title>Comparative analysis of the genomes of Stylophora pistillata and Acropora digitifera provides evidence for extensive differences between species of corals.</title>
        <authorList>
            <person name="Voolstra C.R."/>
            <person name="Li Y."/>
            <person name="Liew Y.J."/>
            <person name="Baumgarten S."/>
            <person name="Zoccola D."/>
            <person name="Flot J.-F."/>
            <person name="Tambutte S."/>
            <person name="Allemand D."/>
            <person name="Aranda M."/>
        </authorList>
    </citation>
    <scope>NUCLEOTIDE SEQUENCE [LARGE SCALE GENOMIC DNA]</scope>
</reference>
<keyword evidence="2" id="KW-1185">Reference proteome</keyword>
<protein>
    <submittedName>
        <fullName evidence="1">Uncharacterized protein</fullName>
    </submittedName>
</protein>
<accession>A0A2B4SJT5</accession>
<dbReference type="AlphaFoldDB" id="A0A2B4SJT5"/>
<name>A0A2B4SJT5_STYPI</name>
<organism evidence="1 2">
    <name type="scientific">Stylophora pistillata</name>
    <name type="common">Smooth cauliflower coral</name>
    <dbReference type="NCBI Taxonomy" id="50429"/>
    <lineage>
        <taxon>Eukaryota</taxon>
        <taxon>Metazoa</taxon>
        <taxon>Cnidaria</taxon>
        <taxon>Anthozoa</taxon>
        <taxon>Hexacorallia</taxon>
        <taxon>Scleractinia</taxon>
        <taxon>Astrocoeniina</taxon>
        <taxon>Pocilloporidae</taxon>
        <taxon>Stylophora</taxon>
    </lineage>
</organism>
<dbReference type="EMBL" id="LSMT01000063">
    <property type="protein sequence ID" value="PFX29626.1"/>
    <property type="molecule type" value="Genomic_DNA"/>
</dbReference>
<sequence length="163" mass="18429">MASAQILNCIVCDKPIRPKQQAIQCDGCFRWNHRIYKTEVYRAAVRDGKEIDGQCAMCSHPGSCADPSSYLELGASELTFVDPGEYQPDAYSIPIENPTEFQRDVDNHYSTNHEESSLHDFTCVTNRLRLVSKGLVSKRLAPRRLSIETTVNHFPLLGIDNQR</sequence>
<gene>
    <name evidence="1" type="ORF">AWC38_SpisGene5602</name>
</gene>